<feature type="domain" description="RAP" evidence="2">
    <location>
        <begin position="563"/>
        <end position="621"/>
    </location>
</feature>
<feature type="region of interest" description="Disordered" evidence="1">
    <location>
        <begin position="29"/>
        <end position="59"/>
    </location>
</feature>
<dbReference type="RefSeq" id="XP_005792570.1">
    <property type="nucleotide sequence ID" value="XM_005792513.1"/>
</dbReference>
<dbReference type="PaxDb" id="2903-EOD40141"/>
<sequence>MWRAGHVGRRLRQHLTRRTPALSSIARALSTGPAAELQPPPEPERHRGDKRARQLTTSITSSPDAESLLSLFARRGDDFNDRHISAFWTTLGRLARAGQTRLRLHADADAVDALREPCHVTAALLSTQLVEPRVVSSVLHSLAAARLTGHGPWEHVWRDGASAALASDLREYAPQALSNLAWALAHNRGSAPSDLLDAIAIEITACHDPTCPHPLTERFTPQGLANTAWAFAEELSNLARAFATAGHEAPELLDAIARAARQRLSEFTPQGAGGDAPSAGPPPLRAALCAELLVEGRAAALNPAELAITLWAFATAGHTGGEPYRIIAILSSASLSSAPSAISNAAWALATARHENPRLFSALAQAAAANIDRLGALDLSNLAWAFAWSSQYNARTHARRTVMRLIQRARLGSAALVRLSDFDGGSLSNLAWALAVASPSPDVLDAVAAAALSERLAEVHGSTALNVGQLCQVHQYQLWLEERGDALPEALREQARDSFLGMAQLAPSSRLESLDAADASQMQRLVARELRAVGGVRSVEEEVVVAQGYTVDLLVQHADFGPLAVEVDGPHHFLSEGSRRPTGATQLKRRQLRSSGLRLVSLPYWELNELQAQPRRGFLSGP</sequence>
<reference evidence="3" key="2">
    <citation type="submission" date="2024-10" db="UniProtKB">
        <authorList>
            <consortium name="EnsemblProtists"/>
        </authorList>
    </citation>
    <scope>IDENTIFICATION</scope>
</reference>
<dbReference type="Proteomes" id="UP000013827">
    <property type="component" value="Unassembled WGS sequence"/>
</dbReference>
<reference evidence="4" key="1">
    <citation type="journal article" date="2013" name="Nature">
        <title>Pan genome of the phytoplankton Emiliania underpins its global distribution.</title>
        <authorList>
            <person name="Read B.A."/>
            <person name="Kegel J."/>
            <person name="Klute M.J."/>
            <person name="Kuo A."/>
            <person name="Lefebvre S.C."/>
            <person name="Maumus F."/>
            <person name="Mayer C."/>
            <person name="Miller J."/>
            <person name="Monier A."/>
            <person name="Salamov A."/>
            <person name="Young J."/>
            <person name="Aguilar M."/>
            <person name="Claverie J.M."/>
            <person name="Frickenhaus S."/>
            <person name="Gonzalez K."/>
            <person name="Herman E.K."/>
            <person name="Lin Y.C."/>
            <person name="Napier J."/>
            <person name="Ogata H."/>
            <person name="Sarno A.F."/>
            <person name="Shmutz J."/>
            <person name="Schroeder D."/>
            <person name="de Vargas C."/>
            <person name="Verret F."/>
            <person name="von Dassow P."/>
            <person name="Valentin K."/>
            <person name="Van de Peer Y."/>
            <person name="Wheeler G."/>
            <person name="Dacks J.B."/>
            <person name="Delwiche C.F."/>
            <person name="Dyhrman S.T."/>
            <person name="Glockner G."/>
            <person name="John U."/>
            <person name="Richards T."/>
            <person name="Worden A.Z."/>
            <person name="Zhang X."/>
            <person name="Grigoriev I.V."/>
            <person name="Allen A.E."/>
            <person name="Bidle K."/>
            <person name="Borodovsky M."/>
            <person name="Bowler C."/>
            <person name="Brownlee C."/>
            <person name="Cock J.M."/>
            <person name="Elias M."/>
            <person name="Gladyshev V.N."/>
            <person name="Groth M."/>
            <person name="Guda C."/>
            <person name="Hadaegh A."/>
            <person name="Iglesias-Rodriguez M.D."/>
            <person name="Jenkins J."/>
            <person name="Jones B.M."/>
            <person name="Lawson T."/>
            <person name="Leese F."/>
            <person name="Lindquist E."/>
            <person name="Lobanov A."/>
            <person name="Lomsadze A."/>
            <person name="Malik S.B."/>
            <person name="Marsh M.E."/>
            <person name="Mackinder L."/>
            <person name="Mock T."/>
            <person name="Mueller-Roeber B."/>
            <person name="Pagarete A."/>
            <person name="Parker M."/>
            <person name="Probert I."/>
            <person name="Quesneville H."/>
            <person name="Raines C."/>
            <person name="Rensing S.A."/>
            <person name="Riano-Pachon D.M."/>
            <person name="Richier S."/>
            <person name="Rokitta S."/>
            <person name="Shiraiwa Y."/>
            <person name="Soanes D.M."/>
            <person name="van der Giezen M."/>
            <person name="Wahlund T.M."/>
            <person name="Williams B."/>
            <person name="Wilson W."/>
            <person name="Wolfe G."/>
            <person name="Wurch L.L."/>
        </authorList>
    </citation>
    <scope>NUCLEOTIDE SEQUENCE</scope>
</reference>
<evidence type="ECO:0000313" key="3">
    <source>
        <dbReference type="EnsemblProtists" id="EOD40141"/>
    </source>
</evidence>
<dbReference type="OMA" id="WTNQAIN"/>
<evidence type="ECO:0000256" key="1">
    <source>
        <dbReference type="SAM" id="MobiDB-lite"/>
    </source>
</evidence>
<dbReference type="AlphaFoldDB" id="A0A0D3KWK6"/>
<keyword evidence="4" id="KW-1185">Reference proteome</keyword>
<evidence type="ECO:0000259" key="2">
    <source>
        <dbReference type="PROSITE" id="PS51286"/>
    </source>
</evidence>
<dbReference type="PROSITE" id="PS51286">
    <property type="entry name" value="RAP"/>
    <property type="match status" value="1"/>
</dbReference>
<name>A0A0D3KWK6_EMIH1</name>
<dbReference type="PANTHER" id="PTHR21228:SF40">
    <property type="entry name" value="LD45607P"/>
    <property type="match status" value="1"/>
</dbReference>
<accession>A0A0D3KWK6</accession>
<dbReference type="PANTHER" id="PTHR21228">
    <property type="entry name" value="FAST LEU-RICH DOMAIN-CONTAINING"/>
    <property type="match status" value="1"/>
</dbReference>
<evidence type="ECO:0000313" key="4">
    <source>
        <dbReference type="Proteomes" id="UP000013827"/>
    </source>
</evidence>
<proteinExistence type="predicted"/>
<dbReference type="eggNOG" id="ENOG502S18V">
    <property type="taxonomic scope" value="Eukaryota"/>
</dbReference>
<protein>
    <recommendedName>
        <fullName evidence="2">RAP domain-containing protein</fullName>
    </recommendedName>
</protein>
<dbReference type="InterPro" id="IPR050870">
    <property type="entry name" value="FAST_kinase"/>
</dbReference>
<dbReference type="KEGG" id="ehx:EMIHUDRAFT_454312"/>
<organism evidence="3 4">
    <name type="scientific">Emiliania huxleyi (strain CCMP1516)</name>
    <dbReference type="NCBI Taxonomy" id="280463"/>
    <lineage>
        <taxon>Eukaryota</taxon>
        <taxon>Haptista</taxon>
        <taxon>Haptophyta</taxon>
        <taxon>Prymnesiophyceae</taxon>
        <taxon>Isochrysidales</taxon>
        <taxon>Noelaerhabdaceae</taxon>
        <taxon>Emiliania</taxon>
    </lineage>
</organism>
<dbReference type="EnsemblProtists" id="EOD40141">
    <property type="protein sequence ID" value="EOD40141"/>
    <property type="gene ID" value="EMIHUDRAFT_454312"/>
</dbReference>
<dbReference type="GO" id="GO:0000963">
    <property type="term" value="P:mitochondrial RNA processing"/>
    <property type="evidence" value="ECO:0007669"/>
    <property type="project" value="TreeGrafter"/>
</dbReference>
<dbReference type="HOGENOM" id="CLU_439702_0_0_1"/>
<dbReference type="GO" id="GO:0035770">
    <property type="term" value="C:ribonucleoprotein granule"/>
    <property type="evidence" value="ECO:0007669"/>
    <property type="project" value="TreeGrafter"/>
</dbReference>
<dbReference type="GO" id="GO:0044528">
    <property type="term" value="P:regulation of mitochondrial mRNA stability"/>
    <property type="evidence" value="ECO:0007669"/>
    <property type="project" value="TreeGrafter"/>
</dbReference>
<dbReference type="GeneID" id="17285412"/>
<dbReference type="Pfam" id="PF08373">
    <property type="entry name" value="RAP"/>
    <property type="match status" value="1"/>
</dbReference>
<dbReference type="GO" id="GO:0003723">
    <property type="term" value="F:RNA binding"/>
    <property type="evidence" value="ECO:0007669"/>
    <property type="project" value="TreeGrafter"/>
</dbReference>
<dbReference type="SMART" id="SM00952">
    <property type="entry name" value="RAP"/>
    <property type="match status" value="1"/>
</dbReference>
<dbReference type="InterPro" id="IPR013584">
    <property type="entry name" value="RAP"/>
</dbReference>
<dbReference type="GO" id="GO:0005759">
    <property type="term" value="C:mitochondrial matrix"/>
    <property type="evidence" value="ECO:0007669"/>
    <property type="project" value="TreeGrafter"/>
</dbReference>